<name>A0AAF0J1P6_9BASI</name>
<dbReference type="EMBL" id="CP119893">
    <property type="protein sequence ID" value="WFD26139.1"/>
    <property type="molecule type" value="Genomic_DNA"/>
</dbReference>
<dbReference type="AlphaFoldDB" id="A0AAF0J1P6"/>
<gene>
    <name evidence="1" type="ORF">MNAN1_001114</name>
</gene>
<reference evidence="1" key="1">
    <citation type="submission" date="2023-03" db="EMBL/GenBank/DDBJ databases">
        <title>Mating type loci evolution in Malassezia.</title>
        <authorList>
            <person name="Coelho M.A."/>
        </authorList>
    </citation>
    <scope>NUCLEOTIDE SEQUENCE</scope>
    <source>
        <strain evidence="1">CBS 9557</strain>
    </source>
</reference>
<dbReference type="Proteomes" id="UP001213623">
    <property type="component" value="Chromosome 2"/>
</dbReference>
<dbReference type="PANTHER" id="PTHR37211:SF1">
    <property type="entry name" value="EXPRESSED PROTEIN"/>
    <property type="match status" value="1"/>
</dbReference>
<sequence>MSHEARHQGYSGAVDGHAPLAATADVLRCYEEAVQEPMVECVNLDGLYTNAQEPDSDRIDAIVLREDFCSTAIIASTWLALRPTNRAQGVDIDLEALRDTQKKLGGQKVRLLQSPSYAHGSHTVELGAASQAPAPQAPVQEQDGYVSTWVEGQATARLDRRLARRRQHAARDAPEAAAEPRLVLLHSDVLELPVPPVEGSDPLEAPDIVASLNYAMAYFHDRATLLQYLRGIVASLRPKTGVFITDMFGGPPTGETYADQDRLWAQFWDEPGFRRAQDGAEQVVLRPTADGDDLQVLPAPTPEQRGTRAEWPRGQLKLVRTGDAHGGFEYWREDGPVDYATNRFRMSLSFRFRDHSWLRDVFSYDFRIWSLRELTEAMEEAGFASVRILVLPRNDVDRADSEEEELSENDDDFAALFLRTEREERRRRKFYTVQPGEKVFSTGSFATYIVARAP</sequence>
<keyword evidence="2" id="KW-1185">Reference proteome</keyword>
<proteinExistence type="predicted"/>
<dbReference type="InterPro" id="IPR029063">
    <property type="entry name" value="SAM-dependent_MTases_sf"/>
</dbReference>
<dbReference type="Gene3D" id="3.40.50.150">
    <property type="entry name" value="Vaccinia Virus protein VP39"/>
    <property type="match status" value="1"/>
</dbReference>
<evidence type="ECO:0000313" key="2">
    <source>
        <dbReference type="Proteomes" id="UP001213623"/>
    </source>
</evidence>
<accession>A0AAF0J1P6</accession>
<organism evidence="1 2">
    <name type="scientific">Malassezia nana</name>
    <dbReference type="NCBI Taxonomy" id="180528"/>
    <lineage>
        <taxon>Eukaryota</taxon>
        <taxon>Fungi</taxon>
        <taxon>Dikarya</taxon>
        <taxon>Basidiomycota</taxon>
        <taxon>Ustilaginomycotina</taxon>
        <taxon>Malasseziomycetes</taxon>
        <taxon>Malasseziales</taxon>
        <taxon>Malasseziaceae</taxon>
        <taxon>Malassezia</taxon>
    </lineage>
</organism>
<protein>
    <submittedName>
        <fullName evidence="1">Uncharacterized protein</fullName>
    </submittedName>
</protein>
<evidence type="ECO:0000313" key="1">
    <source>
        <dbReference type="EMBL" id="WFD26139.1"/>
    </source>
</evidence>
<dbReference type="SUPFAM" id="SSF53335">
    <property type="entry name" value="S-adenosyl-L-methionine-dependent methyltransferases"/>
    <property type="match status" value="1"/>
</dbReference>
<dbReference type="PANTHER" id="PTHR37211">
    <property type="entry name" value="EXPRESSED PROTEIN"/>
    <property type="match status" value="1"/>
</dbReference>